<dbReference type="PANTHER" id="PTHR47939">
    <property type="entry name" value="MEMBRANE-ASSOCIATED SALT-INDUCIBLE PROTEIN-LIKE"/>
    <property type="match status" value="1"/>
</dbReference>
<dbReference type="PANTHER" id="PTHR47939:SF13">
    <property type="entry name" value="OS03G0201400 PROTEIN"/>
    <property type="match status" value="1"/>
</dbReference>
<dbReference type="PROSITE" id="PS51375">
    <property type="entry name" value="PPR"/>
    <property type="match status" value="3"/>
</dbReference>
<keyword evidence="2" id="KW-0677">Repeat</keyword>
<evidence type="ECO:0000313" key="5">
    <source>
        <dbReference type="Proteomes" id="UP001291623"/>
    </source>
</evidence>
<dbReference type="Gene3D" id="1.25.40.10">
    <property type="entry name" value="Tetratricopeptide repeat domain"/>
    <property type="match status" value="1"/>
</dbReference>
<dbReference type="NCBIfam" id="TIGR00756">
    <property type="entry name" value="PPR"/>
    <property type="match status" value="3"/>
</dbReference>
<evidence type="ECO:0008006" key="6">
    <source>
        <dbReference type="Google" id="ProtNLM"/>
    </source>
</evidence>
<evidence type="ECO:0000256" key="2">
    <source>
        <dbReference type="ARBA" id="ARBA00022737"/>
    </source>
</evidence>
<feature type="repeat" description="PPR" evidence="3">
    <location>
        <begin position="19"/>
        <end position="53"/>
    </location>
</feature>
<evidence type="ECO:0000256" key="3">
    <source>
        <dbReference type="PROSITE-ProRule" id="PRU00708"/>
    </source>
</evidence>
<dbReference type="EMBL" id="JAVYJV010000003">
    <property type="protein sequence ID" value="KAK4374878.1"/>
    <property type="molecule type" value="Genomic_DNA"/>
</dbReference>
<name>A0AAE1SP83_9SOLA</name>
<keyword evidence="5" id="KW-1185">Reference proteome</keyword>
<sequence length="224" mass="25635">MNEAQKLERDMTEMGLFPDIFTINTIINGFCKQGRMKLAIDSFVEMQRSGLQPDIVTYNTLINGFCKAFDVVNADNFMTRMHASGWEPDITTYNIRLHGFCSTGRINRAVMMLDELVSAGVVPNTGLPQRTLIWGQKLSEIGFEFDEITYKILGKASHFIQENTEYCTETTEKSLFLDFLMYITYDYIRRSRAYSDNNDSSYELVQDGPCGSFKLVNKATVWPI</sequence>
<reference evidence="4" key="1">
    <citation type="submission" date="2023-12" db="EMBL/GenBank/DDBJ databases">
        <title>Genome assembly of Anisodus tanguticus.</title>
        <authorList>
            <person name="Wang Y.-J."/>
        </authorList>
    </citation>
    <scope>NUCLEOTIDE SEQUENCE</scope>
    <source>
        <strain evidence="4">KB-2021</strain>
        <tissue evidence="4">Leaf</tissue>
    </source>
</reference>
<dbReference type="InterPro" id="IPR050667">
    <property type="entry name" value="PPR-containing_protein"/>
</dbReference>
<dbReference type="InterPro" id="IPR002885">
    <property type="entry name" value="PPR_rpt"/>
</dbReference>
<gene>
    <name evidence="4" type="ORF">RND71_005555</name>
</gene>
<feature type="repeat" description="PPR" evidence="3">
    <location>
        <begin position="54"/>
        <end position="88"/>
    </location>
</feature>
<organism evidence="4 5">
    <name type="scientific">Anisodus tanguticus</name>
    <dbReference type="NCBI Taxonomy" id="243964"/>
    <lineage>
        <taxon>Eukaryota</taxon>
        <taxon>Viridiplantae</taxon>
        <taxon>Streptophyta</taxon>
        <taxon>Embryophyta</taxon>
        <taxon>Tracheophyta</taxon>
        <taxon>Spermatophyta</taxon>
        <taxon>Magnoliopsida</taxon>
        <taxon>eudicotyledons</taxon>
        <taxon>Gunneridae</taxon>
        <taxon>Pentapetalae</taxon>
        <taxon>asterids</taxon>
        <taxon>lamiids</taxon>
        <taxon>Solanales</taxon>
        <taxon>Solanaceae</taxon>
        <taxon>Solanoideae</taxon>
        <taxon>Hyoscyameae</taxon>
        <taxon>Anisodus</taxon>
    </lineage>
</organism>
<dbReference type="Proteomes" id="UP001291623">
    <property type="component" value="Unassembled WGS sequence"/>
</dbReference>
<feature type="repeat" description="PPR" evidence="3">
    <location>
        <begin position="89"/>
        <end position="123"/>
    </location>
</feature>
<accession>A0AAE1SP83</accession>
<evidence type="ECO:0000256" key="1">
    <source>
        <dbReference type="ARBA" id="ARBA00007626"/>
    </source>
</evidence>
<comment type="similarity">
    <text evidence="1">Belongs to the PPR family. P subfamily.</text>
</comment>
<dbReference type="Pfam" id="PF13041">
    <property type="entry name" value="PPR_2"/>
    <property type="match status" value="2"/>
</dbReference>
<evidence type="ECO:0000313" key="4">
    <source>
        <dbReference type="EMBL" id="KAK4374878.1"/>
    </source>
</evidence>
<protein>
    <recommendedName>
        <fullName evidence="6">Pentatricopeptide repeat-containing protein</fullName>
    </recommendedName>
</protein>
<proteinExistence type="inferred from homology"/>
<dbReference type="InterPro" id="IPR011990">
    <property type="entry name" value="TPR-like_helical_dom_sf"/>
</dbReference>
<dbReference type="AlphaFoldDB" id="A0AAE1SP83"/>
<comment type="caution">
    <text evidence="4">The sequence shown here is derived from an EMBL/GenBank/DDBJ whole genome shotgun (WGS) entry which is preliminary data.</text>
</comment>